<protein>
    <submittedName>
        <fullName evidence="2">0ec417b8-4c77-437c-acb7-45a611a7a6a4</fullName>
    </submittedName>
</protein>
<accession>A0A8H2VNU4</accession>
<dbReference type="OrthoDB" id="10294445at2759"/>
<feature type="signal peptide" evidence="1">
    <location>
        <begin position="1"/>
        <end position="19"/>
    </location>
</feature>
<dbReference type="Proteomes" id="UP000624404">
    <property type="component" value="Unassembled WGS sequence"/>
</dbReference>
<comment type="caution">
    <text evidence="2">The sequence shown here is derived from an EMBL/GenBank/DDBJ whole genome shotgun (WGS) entry which is preliminary data.</text>
</comment>
<dbReference type="EMBL" id="CAJHIA010000007">
    <property type="protein sequence ID" value="CAD6441943.1"/>
    <property type="molecule type" value="Genomic_DNA"/>
</dbReference>
<feature type="chain" id="PRO_5035002502" evidence="1">
    <location>
        <begin position="20"/>
        <end position="137"/>
    </location>
</feature>
<keyword evidence="3" id="KW-1185">Reference proteome</keyword>
<proteinExistence type="predicted"/>
<sequence length="137" mass="14787">MKTPTTITFILLLVTNVHASSESLFKRTLCSRAVEPQLNTTTNCGVYGTITQRGGGKINMWPSQPLHSSPEDCGAYCQQLIGNYSQSFSIQSSSNSTGYSCSCYQFGVGALKLKNGTDGDLKTVAYYDTACFSFSSC</sequence>
<evidence type="ECO:0000256" key="1">
    <source>
        <dbReference type="SAM" id="SignalP"/>
    </source>
</evidence>
<name>A0A8H2VNU4_9HELO</name>
<keyword evidence="1" id="KW-0732">Signal</keyword>
<reference evidence="2" key="1">
    <citation type="submission" date="2020-10" db="EMBL/GenBank/DDBJ databases">
        <authorList>
            <person name="Kusch S."/>
        </authorList>
    </citation>
    <scope>NUCLEOTIDE SEQUENCE</scope>
    <source>
        <strain evidence="2">SwB9</strain>
    </source>
</reference>
<dbReference type="AlphaFoldDB" id="A0A8H2VNU4"/>
<gene>
    <name evidence="2" type="ORF">SCLTRI_LOCUS1735</name>
</gene>
<evidence type="ECO:0000313" key="3">
    <source>
        <dbReference type="Proteomes" id="UP000624404"/>
    </source>
</evidence>
<organism evidence="2 3">
    <name type="scientific">Sclerotinia trifoliorum</name>
    <dbReference type="NCBI Taxonomy" id="28548"/>
    <lineage>
        <taxon>Eukaryota</taxon>
        <taxon>Fungi</taxon>
        <taxon>Dikarya</taxon>
        <taxon>Ascomycota</taxon>
        <taxon>Pezizomycotina</taxon>
        <taxon>Leotiomycetes</taxon>
        <taxon>Helotiales</taxon>
        <taxon>Sclerotiniaceae</taxon>
        <taxon>Sclerotinia</taxon>
    </lineage>
</organism>
<evidence type="ECO:0000313" key="2">
    <source>
        <dbReference type="EMBL" id="CAD6441943.1"/>
    </source>
</evidence>